<reference evidence="1 2" key="1">
    <citation type="submission" date="2023-07" db="EMBL/GenBank/DDBJ databases">
        <title>Sorghum-associated microbial communities from plants grown in Nebraska, USA.</title>
        <authorList>
            <person name="Schachtman D."/>
        </authorList>
    </citation>
    <scope>NUCLEOTIDE SEQUENCE [LARGE SCALE GENOMIC DNA]</scope>
    <source>
        <strain evidence="1 2">584</strain>
    </source>
</reference>
<evidence type="ECO:0000313" key="1">
    <source>
        <dbReference type="EMBL" id="MDR6290082.1"/>
    </source>
</evidence>
<comment type="caution">
    <text evidence="1">The sequence shown here is derived from an EMBL/GenBank/DDBJ whole genome shotgun (WGS) entry which is preliminary data.</text>
</comment>
<organism evidence="1 2">
    <name type="scientific">Inquilinus ginsengisoli</name>
    <dbReference type="NCBI Taxonomy" id="363840"/>
    <lineage>
        <taxon>Bacteria</taxon>
        <taxon>Pseudomonadati</taxon>
        <taxon>Pseudomonadota</taxon>
        <taxon>Alphaproteobacteria</taxon>
        <taxon>Rhodospirillales</taxon>
        <taxon>Rhodospirillaceae</taxon>
        <taxon>Inquilinus</taxon>
    </lineage>
</organism>
<gene>
    <name evidence="1" type="ORF">E9232_002603</name>
</gene>
<dbReference type="InterPro" id="IPR011660">
    <property type="entry name" value="VapB-like"/>
</dbReference>
<dbReference type="Proteomes" id="UP001262410">
    <property type="component" value="Unassembled WGS sequence"/>
</dbReference>
<protein>
    <submittedName>
        <fullName evidence="1">Antitoxin VapB</fullName>
    </submittedName>
</protein>
<keyword evidence="2" id="KW-1185">Reference proteome</keyword>
<proteinExistence type="predicted"/>
<dbReference type="RefSeq" id="WP_309794529.1">
    <property type="nucleotide sequence ID" value="NZ_JAVDPW010000004.1"/>
</dbReference>
<sequence>MHLNIKNDEAHRLASELARLTGENLTSAVTTALRETLERERRRRGGVADRLMEIGRRYAALPDRDTRSADEIIGYDENGLPR</sequence>
<name>A0ABU1JP41_9PROT</name>
<dbReference type="Pfam" id="PF07704">
    <property type="entry name" value="PSK_trans_fac"/>
    <property type="match status" value="1"/>
</dbReference>
<accession>A0ABU1JP41</accession>
<evidence type="ECO:0000313" key="2">
    <source>
        <dbReference type="Proteomes" id="UP001262410"/>
    </source>
</evidence>
<dbReference type="EMBL" id="JAVDPW010000004">
    <property type="protein sequence ID" value="MDR6290082.1"/>
    <property type="molecule type" value="Genomic_DNA"/>
</dbReference>